<dbReference type="EMBL" id="AAUW01000024">
    <property type="protein sequence ID" value="EAV40962.1"/>
    <property type="molecule type" value="Genomic_DNA"/>
</dbReference>
<evidence type="ECO:0000256" key="1">
    <source>
        <dbReference type="ARBA" id="ARBA00006018"/>
    </source>
</evidence>
<name>A0P1N6_ROSAI</name>
<evidence type="ECO:0000313" key="4">
    <source>
        <dbReference type="Proteomes" id="UP000004848"/>
    </source>
</evidence>
<dbReference type="GO" id="GO:0051604">
    <property type="term" value="P:protein maturation"/>
    <property type="evidence" value="ECO:0007669"/>
    <property type="project" value="TreeGrafter"/>
</dbReference>
<dbReference type="SUPFAM" id="SSF159127">
    <property type="entry name" value="HupF/HypC-like"/>
    <property type="match status" value="1"/>
</dbReference>
<dbReference type="RefSeq" id="WP_006939134.1">
    <property type="nucleotide sequence ID" value="NZ_AAUW01000024.1"/>
</dbReference>
<dbReference type="PROSITE" id="PS01097">
    <property type="entry name" value="HUPF_HYPC"/>
    <property type="match status" value="1"/>
</dbReference>
<dbReference type="Proteomes" id="UP000004848">
    <property type="component" value="Unassembled WGS sequence"/>
</dbReference>
<comment type="caution">
    <text evidence="3">The sequence shown here is derived from an EMBL/GenBank/DDBJ whole genome shotgun (WGS) entry which is preliminary data.</text>
</comment>
<dbReference type="NCBIfam" id="TIGR00074">
    <property type="entry name" value="hypC_hupF"/>
    <property type="match status" value="1"/>
</dbReference>
<reference evidence="3 4" key="1">
    <citation type="submission" date="2006-05" db="EMBL/GenBank/DDBJ databases">
        <authorList>
            <person name="King G."/>
            <person name="Ferriera S."/>
            <person name="Johnson J."/>
            <person name="Kravitz S."/>
            <person name="Beeson K."/>
            <person name="Sutton G."/>
            <person name="Rogers Y.-H."/>
            <person name="Friedman R."/>
            <person name="Frazier M."/>
            <person name="Venter J.C."/>
        </authorList>
    </citation>
    <scope>NUCLEOTIDE SEQUENCE [LARGE SCALE GENOMIC DNA]</scope>
    <source>
        <strain evidence="4">ATCC 25650 / DSM 13394 / JCM 20685 / NBRC 16684 / NCIMB 2208 / IAM 12614 / B1</strain>
    </source>
</reference>
<dbReference type="OrthoDB" id="9806017at2"/>
<proteinExistence type="inferred from homology"/>
<dbReference type="GeneID" id="68849356"/>
<feature type="region of interest" description="Disordered" evidence="2">
    <location>
        <begin position="87"/>
        <end position="106"/>
    </location>
</feature>
<dbReference type="Gene3D" id="2.30.30.140">
    <property type="match status" value="1"/>
</dbReference>
<dbReference type="PRINTS" id="PR00445">
    <property type="entry name" value="HUPFHYPC"/>
</dbReference>
<dbReference type="Pfam" id="PF01455">
    <property type="entry name" value="HupF_HypC"/>
    <property type="match status" value="1"/>
</dbReference>
<dbReference type="PANTHER" id="PTHR35177:SF1">
    <property type="entry name" value="HYDROGENASE MATURATION FACTOR HYPC"/>
    <property type="match status" value="1"/>
</dbReference>
<dbReference type="PANTHER" id="PTHR35177">
    <property type="entry name" value="HYDROGENASE MATURATION FACTOR HYBG"/>
    <property type="match status" value="1"/>
</dbReference>
<dbReference type="GO" id="GO:1902670">
    <property type="term" value="F:carbon dioxide binding"/>
    <property type="evidence" value="ECO:0007669"/>
    <property type="project" value="TreeGrafter"/>
</dbReference>
<comment type="similarity">
    <text evidence="1">Belongs to the HupF/HypC family.</text>
</comment>
<dbReference type="GO" id="GO:0005506">
    <property type="term" value="F:iron ion binding"/>
    <property type="evidence" value="ECO:0007669"/>
    <property type="project" value="TreeGrafter"/>
</dbReference>
<evidence type="ECO:0000313" key="3">
    <source>
        <dbReference type="EMBL" id="EAV40962.1"/>
    </source>
</evidence>
<organism evidence="3 4">
    <name type="scientific">Roseibium aggregatum (strain ATCC 25650 / DSM 13394 / JCM 20685 / NBRC 16684 / NCIMB 2208 / IAM 12614 / B1)</name>
    <name type="common">Stappia aggregata</name>
    <dbReference type="NCBI Taxonomy" id="384765"/>
    <lineage>
        <taxon>Bacteria</taxon>
        <taxon>Pseudomonadati</taxon>
        <taxon>Pseudomonadota</taxon>
        <taxon>Alphaproteobacteria</taxon>
        <taxon>Hyphomicrobiales</taxon>
        <taxon>Stappiaceae</taxon>
        <taxon>Roseibium</taxon>
    </lineage>
</organism>
<gene>
    <name evidence="3" type="ORF">SIAM614_29571</name>
</gene>
<dbReference type="eggNOG" id="COG0298">
    <property type="taxonomic scope" value="Bacteria"/>
</dbReference>
<accession>A0P1N6</accession>
<dbReference type="InterPro" id="IPR019812">
    <property type="entry name" value="Hydgase_assmbl_chp_CS"/>
</dbReference>
<dbReference type="InterPro" id="IPR001109">
    <property type="entry name" value="Hydrogenase_HupF/HypC"/>
</dbReference>
<evidence type="ECO:0000256" key="2">
    <source>
        <dbReference type="SAM" id="MobiDB-lite"/>
    </source>
</evidence>
<protein>
    <submittedName>
        <fullName evidence="3">Hydrogenase expression/formation protein (HUPF/HYPC)</fullName>
    </submittedName>
</protein>
<sequence length="106" mass="11357">MCLGIPMQVLSVSGLTARCRDRGTETDVDLSLVGPVAPGTWLMVFLGAAREVLSEETAKQTADALEALSMAMRGETDFDHLFADLTGREPSLPDFLKPTESSTSKP</sequence>
<dbReference type="AlphaFoldDB" id="A0P1N6"/>